<dbReference type="Proteomes" id="UP001085076">
    <property type="component" value="Miscellaneous, Linkage group lg09"/>
</dbReference>
<comment type="caution">
    <text evidence="9">The sequence shown here is derived from an EMBL/GenBank/DDBJ whole genome shotgun (WGS) entry which is preliminary data.</text>
</comment>
<keyword evidence="3" id="KW-0808">Transferase</keyword>
<reference evidence="9" key="1">
    <citation type="submission" date="2021-03" db="EMBL/GenBank/DDBJ databases">
        <authorList>
            <person name="Li Z."/>
            <person name="Yang C."/>
        </authorList>
    </citation>
    <scope>NUCLEOTIDE SEQUENCE</scope>
    <source>
        <strain evidence="9">Dzin_1.0</strain>
        <tissue evidence="9">Leaf</tissue>
    </source>
</reference>
<evidence type="ECO:0000313" key="10">
    <source>
        <dbReference type="Proteomes" id="UP001085076"/>
    </source>
</evidence>
<proteinExistence type="predicted"/>
<evidence type="ECO:0000256" key="4">
    <source>
        <dbReference type="ARBA" id="ARBA00022723"/>
    </source>
</evidence>
<accession>A0A9D5H5A3</accession>
<organism evidence="9 10">
    <name type="scientific">Dioscorea zingiberensis</name>
    <dbReference type="NCBI Taxonomy" id="325984"/>
    <lineage>
        <taxon>Eukaryota</taxon>
        <taxon>Viridiplantae</taxon>
        <taxon>Streptophyta</taxon>
        <taxon>Embryophyta</taxon>
        <taxon>Tracheophyta</taxon>
        <taxon>Spermatophyta</taxon>
        <taxon>Magnoliopsida</taxon>
        <taxon>Liliopsida</taxon>
        <taxon>Dioscoreales</taxon>
        <taxon>Dioscoreaceae</taxon>
        <taxon>Dioscorea</taxon>
    </lineage>
</organism>
<evidence type="ECO:0000256" key="5">
    <source>
        <dbReference type="ARBA" id="ARBA00022771"/>
    </source>
</evidence>
<dbReference type="GO" id="GO:0061630">
    <property type="term" value="F:ubiquitin protein ligase activity"/>
    <property type="evidence" value="ECO:0007669"/>
    <property type="project" value="UniProtKB-EC"/>
</dbReference>
<dbReference type="EC" id="2.3.2.27" evidence="2"/>
<comment type="catalytic activity">
    <reaction evidence="1">
        <text>S-ubiquitinyl-[E2 ubiquitin-conjugating enzyme]-L-cysteine + [acceptor protein]-L-lysine = [E2 ubiquitin-conjugating enzyme]-L-cysteine + N(6)-ubiquitinyl-[acceptor protein]-L-lysine.</text>
        <dbReference type="EC" id="2.3.2.27"/>
    </reaction>
</comment>
<protein>
    <recommendedName>
        <fullName evidence="2">RING-type E3 ubiquitin transferase</fullName>
        <ecNumber evidence="2">2.3.2.27</ecNumber>
    </recommendedName>
</protein>
<evidence type="ECO:0000256" key="6">
    <source>
        <dbReference type="ARBA" id="ARBA00022786"/>
    </source>
</evidence>
<evidence type="ECO:0000313" key="9">
    <source>
        <dbReference type="EMBL" id="KAJ0963946.1"/>
    </source>
</evidence>
<dbReference type="AlphaFoldDB" id="A0A9D5H5A3"/>
<keyword evidence="7" id="KW-0862">Zinc</keyword>
<dbReference type="OrthoDB" id="8062037at2759"/>
<dbReference type="Pfam" id="PF14369">
    <property type="entry name" value="Zn_ribbon_19"/>
    <property type="match status" value="1"/>
</dbReference>
<evidence type="ECO:0000259" key="8">
    <source>
        <dbReference type="Pfam" id="PF14369"/>
    </source>
</evidence>
<gene>
    <name evidence="9" type="ORF">J5N97_029068</name>
</gene>
<dbReference type="InterPro" id="IPR039525">
    <property type="entry name" value="RNF126-like_zinc-ribbon"/>
</dbReference>
<feature type="domain" description="E3 ubiquitin-protein ligase RNF126-like zinc-ribbon" evidence="8">
    <location>
        <begin position="18"/>
        <end position="51"/>
    </location>
</feature>
<keyword evidence="6" id="KW-0833">Ubl conjugation pathway</keyword>
<reference evidence="9" key="2">
    <citation type="journal article" date="2022" name="Hortic Res">
        <title>The genome of Dioscorea zingiberensis sheds light on the biosynthesis, origin and evolution of the medicinally important diosgenin saponins.</title>
        <authorList>
            <person name="Li Y."/>
            <person name="Tan C."/>
            <person name="Li Z."/>
            <person name="Guo J."/>
            <person name="Li S."/>
            <person name="Chen X."/>
            <person name="Wang C."/>
            <person name="Dai X."/>
            <person name="Yang H."/>
            <person name="Song W."/>
            <person name="Hou L."/>
            <person name="Xu J."/>
            <person name="Tong Z."/>
            <person name="Xu A."/>
            <person name="Yuan X."/>
            <person name="Wang W."/>
            <person name="Yang Q."/>
            <person name="Chen L."/>
            <person name="Sun Z."/>
            <person name="Wang K."/>
            <person name="Pan B."/>
            <person name="Chen J."/>
            <person name="Bao Y."/>
            <person name="Liu F."/>
            <person name="Qi X."/>
            <person name="Gang D.R."/>
            <person name="Wen J."/>
            <person name="Li J."/>
        </authorList>
    </citation>
    <scope>NUCLEOTIDE SEQUENCE</scope>
    <source>
        <strain evidence="9">Dzin_1.0</strain>
    </source>
</reference>
<keyword evidence="5" id="KW-0863">Zinc-finger</keyword>
<evidence type="ECO:0000256" key="3">
    <source>
        <dbReference type="ARBA" id="ARBA00022679"/>
    </source>
</evidence>
<evidence type="ECO:0000256" key="7">
    <source>
        <dbReference type="ARBA" id="ARBA00022833"/>
    </source>
</evidence>
<name>A0A9D5H5A3_9LILI</name>
<evidence type="ECO:0000256" key="1">
    <source>
        <dbReference type="ARBA" id="ARBA00000900"/>
    </source>
</evidence>
<evidence type="ECO:0000256" key="2">
    <source>
        <dbReference type="ARBA" id="ARBA00012483"/>
    </source>
</evidence>
<keyword evidence="10" id="KW-1185">Reference proteome</keyword>
<dbReference type="GO" id="GO:0008270">
    <property type="term" value="F:zinc ion binding"/>
    <property type="evidence" value="ECO:0007669"/>
    <property type="project" value="UniProtKB-KW"/>
</dbReference>
<sequence>MSSTGGAPGAAAAPAGQQRYFCHQCDRTVVLTPDPSSDLSCPLCGGGFIEEFDLPANPNPSPSPSPNASPFLAFSSSLSPFFSSSSAPIIFSAPPSFDLRRPSDLAGLLGTDASPRSRDSGGGPEPFNPMFFLQNYLNSLVAGGANIQVVLEGGPPAGGSLGDYFIGPGLEQFIQQLAENDPNRHGTPPASKSAIQALPDVVISAQLLASDEAQCATENILRSNSKAAFLGNISTFYELLIVYTYILFLPVSYCHCKRSDESPSVSVHLKLTTPAVLLDSQPFSSLLQ</sequence>
<keyword evidence="4" id="KW-0479">Metal-binding</keyword>
<dbReference type="EMBL" id="JAGGNH010000009">
    <property type="protein sequence ID" value="KAJ0963946.1"/>
    <property type="molecule type" value="Genomic_DNA"/>
</dbReference>